<comment type="caution">
    <text evidence="1">The sequence shown here is derived from an EMBL/GenBank/DDBJ whole genome shotgun (WGS) entry which is preliminary data.</text>
</comment>
<evidence type="ECO:0000313" key="1">
    <source>
        <dbReference type="EMBL" id="GAG46778.1"/>
    </source>
</evidence>
<dbReference type="AlphaFoldDB" id="X0YDH9"/>
<sequence length="153" mass="16984">MLTKTQNYYEKEQAGYIPEVYCYVSSNLTRRKFTFKGQIATESASGFWDGSRYVGDSGTYGADAGVTETEARVLSISPINQSTTQTTRDLATSLSASSVGHVSASFDNTDRYFTNITSGEISEEFVDYTFEVRQGFYGLDFADELPLFRGLTI</sequence>
<accession>X0YDH9</accession>
<proteinExistence type="predicted"/>
<gene>
    <name evidence="1" type="ORF">S01H1_82002</name>
</gene>
<reference evidence="1" key="1">
    <citation type="journal article" date="2014" name="Front. Microbiol.">
        <title>High frequency of phylogenetically diverse reductive dehalogenase-homologous genes in deep subseafloor sedimentary metagenomes.</title>
        <authorList>
            <person name="Kawai M."/>
            <person name="Futagami T."/>
            <person name="Toyoda A."/>
            <person name="Takaki Y."/>
            <person name="Nishi S."/>
            <person name="Hori S."/>
            <person name="Arai W."/>
            <person name="Tsubouchi T."/>
            <person name="Morono Y."/>
            <person name="Uchiyama I."/>
            <person name="Ito T."/>
            <person name="Fujiyama A."/>
            <person name="Inagaki F."/>
            <person name="Takami H."/>
        </authorList>
    </citation>
    <scope>NUCLEOTIDE SEQUENCE</scope>
    <source>
        <strain evidence="1">Expedition CK06-06</strain>
    </source>
</reference>
<protein>
    <submittedName>
        <fullName evidence="1">Uncharacterized protein</fullName>
    </submittedName>
</protein>
<organism evidence="1">
    <name type="scientific">marine sediment metagenome</name>
    <dbReference type="NCBI Taxonomy" id="412755"/>
    <lineage>
        <taxon>unclassified sequences</taxon>
        <taxon>metagenomes</taxon>
        <taxon>ecological metagenomes</taxon>
    </lineage>
</organism>
<feature type="non-terminal residue" evidence="1">
    <location>
        <position position="153"/>
    </location>
</feature>
<name>X0YDH9_9ZZZZ</name>
<dbReference type="EMBL" id="BARS01055551">
    <property type="protein sequence ID" value="GAG46778.1"/>
    <property type="molecule type" value="Genomic_DNA"/>
</dbReference>